<name>A0AAD7ZBN0_DIPPU</name>
<evidence type="ECO:0000256" key="4">
    <source>
        <dbReference type="ARBA" id="ARBA00022475"/>
    </source>
</evidence>
<dbReference type="GO" id="GO:0005886">
    <property type="term" value="C:plasma membrane"/>
    <property type="evidence" value="ECO:0007669"/>
    <property type="project" value="UniProtKB-SubCell"/>
</dbReference>
<comment type="function">
    <text evidence="12">Structural component of the gap junctions.</text>
</comment>
<protein>
    <recommendedName>
        <fullName evidence="12">Innexin</fullName>
    </recommendedName>
</protein>
<dbReference type="GO" id="GO:0034220">
    <property type="term" value="P:monoatomic ion transmembrane transport"/>
    <property type="evidence" value="ECO:0007669"/>
    <property type="project" value="UniProtKB-KW"/>
</dbReference>
<evidence type="ECO:0000256" key="1">
    <source>
        <dbReference type="ARBA" id="ARBA00004610"/>
    </source>
</evidence>
<dbReference type="Pfam" id="PF00876">
    <property type="entry name" value="Innexin"/>
    <property type="match status" value="1"/>
</dbReference>
<dbReference type="EMBL" id="JASPKZ010009355">
    <property type="protein sequence ID" value="KAJ9577539.1"/>
    <property type="molecule type" value="Genomic_DNA"/>
</dbReference>
<dbReference type="PANTHER" id="PTHR11893">
    <property type="entry name" value="INNEXIN"/>
    <property type="match status" value="1"/>
</dbReference>
<organism evidence="13 14">
    <name type="scientific">Diploptera punctata</name>
    <name type="common">Pacific beetle cockroach</name>
    <dbReference type="NCBI Taxonomy" id="6984"/>
    <lineage>
        <taxon>Eukaryota</taxon>
        <taxon>Metazoa</taxon>
        <taxon>Ecdysozoa</taxon>
        <taxon>Arthropoda</taxon>
        <taxon>Hexapoda</taxon>
        <taxon>Insecta</taxon>
        <taxon>Pterygota</taxon>
        <taxon>Neoptera</taxon>
        <taxon>Polyneoptera</taxon>
        <taxon>Dictyoptera</taxon>
        <taxon>Blattodea</taxon>
        <taxon>Blaberoidea</taxon>
        <taxon>Blaberidae</taxon>
        <taxon>Diplopterinae</taxon>
        <taxon>Diploptera</taxon>
    </lineage>
</organism>
<keyword evidence="6" id="KW-0303">Gap junction</keyword>
<keyword evidence="11 12" id="KW-0407">Ion channel</keyword>
<keyword evidence="3 12" id="KW-0813">Transport</keyword>
<comment type="similarity">
    <text evidence="12">Belongs to the pannexin family.</text>
</comment>
<keyword evidence="9 12" id="KW-0406">Ion transport</keyword>
<evidence type="ECO:0000256" key="7">
    <source>
        <dbReference type="ARBA" id="ARBA00022949"/>
    </source>
</evidence>
<dbReference type="GO" id="GO:0007602">
    <property type="term" value="P:phototransduction"/>
    <property type="evidence" value="ECO:0007669"/>
    <property type="project" value="TreeGrafter"/>
</dbReference>
<dbReference type="InterPro" id="IPR000990">
    <property type="entry name" value="Innexin"/>
</dbReference>
<dbReference type="PANTHER" id="PTHR11893:SF38">
    <property type="entry name" value="INNEXIN INX7"/>
    <property type="match status" value="1"/>
</dbReference>
<evidence type="ECO:0000256" key="10">
    <source>
        <dbReference type="ARBA" id="ARBA00023136"/>
    </source>
</evidence>
<dbReference type="Proteomes" id="UP001233999">
    <property type="component" value="Unassembled WGS sequence"/>
</dbReference>
<evidence type="ECO:0000313" key="13">
    <source>
        <dbReference type="EMBL" id="KAJ9577539.1"/>
    </source>
</evidence>
<dbReference type="GO" id="GO:0005243">
    <property type="term" value="F:gap junction channel activity"/>
    <property type="evidence" value="ECO:0007669"/>
    <property type="project" value="TreeGrafter"/>
</dbReference>
<dbReference type="AlphaFoldDB" id="A0AAD7ZBN0"/>
<evidence type="ECO:0000256" key="8">
    <source>
        <dbReference type="ARBA" id="ARBA00022989"/>
    </source>
</evidence>
<comment type="subcellular location">
    <subcellularLocation>
        <location evidence="1">Cell junction</location>
        <location evidence="1">Gap junction</location>
    </subcellularLocation>
    <subcellularLocation>
        <location evidence="2 12">Cell membrane</location>
        <topology evidence="2 12">Multi-pass membrane protein</topology>
    </subcellularLocation>
</comment>
<evidence type="ECO:0000313" key="14">
    <source>
        <dbReference type="Proteomes" id="UP001233999"/>
    </source>
</evidence>
<reference evidence="13" key="1">
    <citation type="journal article" date="2023" name="IScience">
        <title>Live-bearing cockroach genome reveals convergent evolutionary mechanisms linked to viviparity in insects and beyond.</title>
        <authorList>
            <person name="Fouks B."/>
            <person name="Harrison M.C."/>
            <person name="Mikhailova A.A."/>
            <person name="Marchal E."/>
            <person name="English S."/>
            <person name="Carruthers M."/>
            <person name="Jennings E.C."/>
            <person name="Chiamaka E.L."/>
            <person name="Frigard R.A."/>
            <person name="Pippel M."/>
            <person name="Attardo G.M."/>
            <person name="Benoit J.B."/>
            <person name="Bornberg-Bauer E."/>
            <person name="Tobe S.S."/>
        </authorList>
    </citation>
    <scope>NUCLEOTIDE SEQUENCE</scope>
    <source>
        <strain evidence="13">Stay&amp;Tobe</strain>
    </source>
</reference>
<comment type="caution">
    <text evidence="13">The sequence shown here is derived from an EMBL/GenBank/DDBJ whole genome shotgun (WGS) entry which is preliminary data.</text>
</comment>
<keyword evidence="8 12" id="KW-1133">Transmembrane helix</keyword>
<gene>
    <name evidence="12" type="primary">inx</name>
    <name evidence="13" type="ORF">L9F63_005912</name>
</gene>
<sequence>MRHLVHYLENAHLSIFETDVKIGEHVIPSKSERAHRLQIVRGIFLQRLHILTSWVRDMVLCEILNALLLICQVFVLKRFVGYKSELTFPKVTKCNFHKYGPSGTIQLYDALCVLPLNLFHEKIFHFLWYWYIVLCVMTTLGLVWRLMTFVLHSNSVQFNKVAYSLIHPHLAHVWELVNLTGENHFSDWLFLYYLGKNLDPVVFQELFLSTAAQIDV</sequence>
<feature type="transmembrane region" description="Helical" evidence="12">
    <location>
        <begin position="128"/>
        <end position="151"/>
    </location>
</feature>
<evidence type="ECO:0000256" key="9">
    <source>
        <dbReference type="ARBA" id="ARBA00023065"/>
    </source>
</evidence>
<evidence type="ECO:0000256" key="6">
    <source>
        <dbReference type="ARBA" id="ARBA00022868"/>
    </source>
</evidence>
<keyword evidence="10 12" id="KW-0472">Membrane</keyword>
<dbReference type="GO" id="GO:0005921">
    <property type="term" value="C:gap junction"/>
    <property type="evidence" value="ECO:0007669"/>
    <property type="project" value="UniProtKB-SubCell"/>
</dbReference>
<keyword evidence="4" id="KW-1003">Cell membrane</keyword>
<comment type="caution">
    <text evidence="12">Lacks conserved residue(s) required for the propagation of feature annotation.</text>
</comment>
<evidence type="ECO:0000256" key="2">
    <source>
        <dbReference type="ARBA" id="ARBA00004651"/>
    </source>
</evidence>
<reference evidence="13" key="2">
    <citation type="submission" date="2023-05" db="EMBL/GenBank/DDBJ databases">
        <authorList>
            <person name="Fouks B."/>
        </authorList>
    </citation>
    <scope>NUCLEOTIDE SEQUENCE</scope>
    <source>
        <strain evidence="13">Stay&amp;Tobe</strain>
        <tissue evidence="13">Testes</tissue>
    </source>
</reference>
<keyword evidence="5 12" id="KW-0812">Transmembrane</keyword>
<keyword evidence="14" id="KW-1185">Reference proteome</keyword>
<keyword evidence="7" id="KW-0965">Cell junction</keyword>
<evidence type="ECO:0000256" key="11">
    <source>
        <dbReference type="ARBA" id="ARBA00023303"/>
    </source>
</evidence>
<proteinExistence type="inferred from homology"/>
<evidence type="ECO:0000256" key="5">
    <source>
        <dbReference type="ARBA" id="ARBA00022692"/>
    </source>
</evidence>
<dbReference type="PRINTS" id="PR01262">
    <property type="entry name" value="INNEXIN"/>
</dbReference>
<accession>A0AAD7ZBN0</accession>
<evidence type="ECO:0000256" key="12">
    <source>
        <dbReference type="RuleBase" id="RU010713"/>
    </source>
</evidence>
<evidence type="ECO:0000256" key="3">
    <source>
        <dbReference type="ARBA" id="ARBA00022448"/>
    </source>
</evidence>
<dbReference type="PROSITE" id="PS51013">
    <property type="entry name" value="PANNEXIN"/>
    <property type="match status" value="1"/>
</dbReference>